<dbReference type="PATRIC" id="fig|496833.3.peg.783"/>
<dbReference type="CDD" id="cd03221">
    <property type="entry name" value="ABCF_EF-3"/>
    <property type="match status" value="2"/>
</dbReference>
<proteinExistence type="predicted"/>
<dbReference type="InterPro" id="IPR003593">
    <property type="entry name" value="AAA+_ATPase"/>
</dbReference>
<evidence type="ECO:0000256" key="1">
    <source>
        <dbReference type="ARBA" id="ARBA00022741"/>
    </source>
</evidence>
<dbReference type="Proteomes" id="UP000006810">
    <property type="component" value="Chromosome"/>
</dbReference>
<dbReference type="eggNOG" id="COG0488">
    <property type="taxonomic scope" value="Bacteria"/>
</dbReference>
<dbReference type="HOGENOM" id="CLU_000604_36_0_14"/>
<dbReference type="KEGG" id="mfp:MBIO_0354"/>
<keyword evidence="5" id="KW-1185">Reference proteome</keyword>
<dbReference type="GO" id="GO:0016887">
    <property type="term" value="F:ATP hydrolysis activity"/>
    <property type="evidence" value="ECO:0007669"/>
    <property type="project" value="InterPro"/>
</dbReference>
<dbReference type="InterPro" id="IPR032781">
    <property type="entry name" value="ABC_tran_Xtn"/>
</dbReference>
<dbReference type="Pfam" id="PF12848">
    <property type="entry name" value="ABC_tran_Xtn"/>
    <property type="match status" value="1"/>
</dbReference>
<organism evidence="4 5">
    <name type="scientific">Mycoplasmopsis fermentans (strain ATCC 19989 / NBRC 14854 / NCTC 10117 / PG18)</name>
    <name type="common">Mycoplasma fermentans</name>
    <dbReference type="NCBI Taxonomy" id="496833"/>
    <lineage>
        <taxon>Bacteria</taxon>
        <taxon>Bacillati</taxon>
        <taxon>Mycoplasmatota</taxon>
        <taxon>Mycoplasmoidales</taxon>
        <taxon>Metamycoplasmataceae</taxon>
        <taxon>Mycoplasmopsis</taxon>
    </lineage>
</organism>
<dbReference type="InterPro" id="IPR003439">
    <property type="entry name" value="ABC_transporter-like_ATP-bd"/>
</dbReference>
<dbReference type="Gene3D" id="3.40.50.300">
    <property type="entry name" value="P-loop containing nucleotide triphosphate hydrolases"/>
    <property type="match status" value="2"/>
</dbReference>
<keyword evidence="2" id="KW-0067">ATP-binding</keyword>
<dbReference type="GO" id="GO:0005524">
    <property type="term" value="F:ATP binding"/>
    <property type="evidence" value="ECO:0007669"/>
    <property type="project" value="UniProtKB-KW"/>
</dbReference>
<dbReference type="InterPro" id="IPR027417">
    <property type="entry name" value="P-loop_NTPase"/>
</dbReference>
<dbReference type="PANTHER" id="PTHR42855:SF2">
    <property type="entry name" value="DRUG RESISTANCE ABC TRANSPORTER,ATP-BINDING PROTEIN"/>
    <property type="match status" value="1"/>
</dbReference>
<protein>
    <recommendedName>
        <fullName evidence="3">ABC transporter domain-containing protein</fullName>
    </recommendedName>
</protein>
<evidence type="ECO:0000313" key="5">
    <source>
        <dbReference type="Proteomes" id="UP000006810"/>
    </source>
</evidence>
<accession>C4XEP7</accession>
<sequence length="560" mass="63717">MLTLNLKFILIYNWNNYYALGGKMIEVNNLSKIFSDKKLFENVNLKFTAGNTYGIIGANGAGKSTFLKILAGEIEATGGQIIIEKSRRLSVLSQDHNAYDNMNVTDVVVMGNTDLYKIKQEKDAIYANPEATMEDYTRAGELEEKFGELGGWTAENDAQELLSGLQIPKNKWESKMSELTANQKIKVLLAKALFGNPDILIMDEPTNNLDLRAIKWLENFLADYQNVVIVVSHDSDFLDNICTHIVDIDYNEAKIYTGNYTFWKESSELARELMKQSNAKKEVQIEKLKAFIARFSANASKSKQATSRKKSLEKITLDEIKPSNRKYPYINWDINREPGKDILTVEGLTYVDEKGNTLFQNVSFTLARGEKMVLIGEDDIAKTRFLECLIGKIKPTKGTIKWGQTIKHTYYPNENKEYFKEDITILEWIAKWPPYNSTEETKDVSDQRMRGFLGRMLFSNDSVFKNVKVTSGGEKARLMFSRMMLLESNFLILDQPLDHLDAESIDSVIAGLKAYKGGVIVTTYNRALVNQVANVIVEIAPDKSFIYHGTLDEYEKIMNY</sequence>
<evidence type="ECO:0000256" key="2">
    <source>
        <dbReference type="ARBA" id="ARBA00022840"/>
    </source>
</evidence>
<dbReference type="SMART" id="SM00382">
    <property type="entry name" value="AAA"/>
    <property type="match status" value="2"/>
</dbReference>
<evidence type="ECO:0000259" key="3">
    <source>
        <dbReference type="PROSITE" id="PS50893"/>
    </source>
</evidence>
<dbReference type="EMBL" id="AP009608">
    <property type="protein sequence ID" value="BAH69619.1"/>
    <property type="molecule type" value="Genomic_DNA"/>
</dbReference>
<name>C4XEP7_MYCFP</name>
<evidence type="ECO:0000313" key="4">
    <source>
        <dbReference type="EMBL" id="BAH69619.1"/>
    </source>
</evidence>
<dbReference type="PANTHER" id="PTHR42855">
    <property type="entry name" value="ABC TRANSPORTER ATP-BINDING SUBUNIT"/>
    <property type="match status" value="1"/>
</dbReference>
<dbReference type="PROSITE" id="PS50893">
    <property type="entry name" value="ABC_TRANSPORTER_2"/>
    <property type="match status" value="2"/>
</dbReference>
<reference evidence="4 5" key="1">
    <citation type="journal article" date="2009" name="Curr. Microbiol.">
        <title>Molecular cloning and expression of a novel cholinephosphotransferase involved in glycoglycerophospholipid biosynthesis of Mycoplasma fermentans.</title>
        <authorList>
            <person name="Ishida N."/>
            <person name="Irikura D."/>
            <person name="Matsuda K."/>
            <person name="Sato S."/>
            <person name="Asano K."/>
        </authorList>
    </citation>
    <scope>NUCLEOTIDE SEQUENCE [LARGE SCALE GENOMIC DNA]</scope>
    <source>
        <strain evidence="5">ATCC 19989 / NBRC 14854 / NCTC 10117 / PG18</strain>
    </source>
</reference>
<gene>
    <name evidence="4" type="ordered locus">MBIO_0354</name>
</gene>
<dbReference type="AlphaFoldDB" id="C4XEP7"/>
<dbReference type="SUPFAM" id="SSF52540">
    <property type="entry name" value="P-loop containing nucleoside triphosphate hydrolases"/>
    <property type="match status" value="2"/>
</dbReference>
<feature type="domain" description="ABC transporter" evidence="3">
    <location>
        <begin position="343"/>
        <end position="557"/>
    </location>
</feature>
<keyword evidence="1" id="KW-0547">Nucleotide-binding</keyword>
<feature type="domain" description="ABC transporter" evidence="3">
    <location>
        <begin position="25"/>
        <end position="275"/>
    </location>
</feature>
<dbReference type="Pfam" id="PF00005">
    <property type="entry name" value="ABC_tran"/>
    <property type="match status" value="2"/>
</dbReference>
<dbReference type="InterPro" id="IPR051309">
    <property type="entry name" value="ABCF_ATPase"/>
</dbReference>
<dbReference type="FunFam" id="3.40.50.300:FF:000011">
    <property type="entry name" value="Putative ABC transporter ATP-binding component"/>
    <property type="match status" value="1"/>
</dbReference>